<feature type="compositionally biased region" description="Low complexity" evidence="2">
    <location>
        <begin position="644"/>
        <end position="654"/>
    </location>
</feature>
<feature type="compositionally biased region" description="Polar residues" evidence="2">
    <location>
        <begin position="944"/>
        <end position="963"/>
    </location>
</feature>
<accession>A0ABR2UAF4</accession>
<organism evidence="4 5">
    <name type="scientific">Hibiscus sabdariffa</name>
    <name type="common">roselle</name>
    <dbReference type="NCBI Taxonomy" id="183260"/>
    <lineage>
        <taxon>Eukaryota</taxon>
        <taxon>Viridiplantae</taxon>
        <taxon>Streptophyta</taxon>
        <taxon>Embryophyta</taxon>
        <taxon>Tracheophyta</taxon>
        <taxon>Spermatophyta</taxon>
        <taxon>Magnoliopsida</taxon>
        <taxon>eudicotyledons</taxon>
        <taxon>Gunneridae</taxon>
        <taxon>Pentapetalae</taxon>
        <taxon>rosids</taxon>
        <taxon>malvids</taxon>
        <taxon>Malvales</taxon>
        <taxon>Malvaceae</taxon>
        <taxon>Malvoideae</taxon>
        <taxon>Hibiscus</taxon>
    </lineage>
</organism>
<dbReference type="Pfam" id="PF00789">
    <property type="entry name" value="UBX"/>
    <property type="match status" value="1"/>
</dbReference>
<feature type="domain" description="UBX" evidence="3">
    <location>
        <begin position="800"/>
        <end position="871"/>
    </location>
</feature>
<dbReference type="SUPFAM" id="SSF54236">
    <property type="entry name" value="Ubiquitin-like"/>
    <property type="match status" value="1"/>
</dbReference>
<protein>
    <recommendedName>
        <fullName evidence="3">UBX domain-containing protein</fullName>
    </recommendedName>
</protein>
<evidence type="ECO:0000313" key="4">
    <source>
        <dbReference type="EMBL" id="KAK9046551.1"/>
    </source>
</evidence>
<comment type="caution">
    <text evidence="4">The sequence shown here is derived from an EMBL/GenBank/DDBJ whole genome shotgun (WGS) entry which is preliminary data.</text>
</comment>
<proteinExistence type="predicted"/>
<feature type="compositionally biased region" description="Low complexity" evidence="2">
    <location>
        <begin position="927"/>
        <end position="938"/>
    </location>
</feature>
<dbReference type="Pfam" id="PF23187">
    <property type="entry name" value="UBX7_N"/>
    <property type="match status" value="1"/>
</dbReference>
<evidence type="ECO:0000313" key="5">
    <source>
        <dbReference type="Proteomes" id="UP001396334"/>
    </source>
</evidence>
<dbReference type="EMBL" id="JBBPBN010000001">
    <property type="protein sequence ID" value="KAK9046551.1"/>
    <property type="molecule type" value="Genomic_DNA"/>
</dbReference>
<dbReference type="InterPro" id="IPR036249">
    <property type="entry name" value="Thioredoxin-like_sf"/>
</dbReference>
<reference evidence="4 5" key="1">
    <citation type="journal article" date="2024" name="G3 (Bethesda)">
        <title>Genome assembly of Hibiscus sabdariffa L. provides insights into metabolisms of medicinal natural products.</title>
        <authorList>
            <person name="Kim T."/>
        </authorList>
    </citation>
    <scope>NUCLEOTIDE SEQUENCE [LARGE SCALE GENOMIC DNA]</scope>
    <source>
        <strain evidence="4">TK-2024</strain>
        <tissue evidence="4">Old leaves</tissue>
    </source>
</reference>
<dbReference type="SUPFAM" id="SSF50475">
    <property type="entry name" value="FMN-binding split barrel"/>
    <property type="match status" value="1"/>
</dbReference>
<feature type="compositionally biased region" description="Polar residues" evidence="2">
    <location>
        <begin position="630"/>
        <end position="643"/>
    </location>
</feature>
<keyword evidence="1" id="KW-0833">Ubl conjugation pathway</keyword>
<feature type="region of interest" description="Disordered" evidence="2">
    <location>
        <begin position="926"/>
        <end position="1013"/>
    </location>
</feature>
<dbReference type="InterPro" id="IPR029071">
    <property type="entry name" value="Ubiquitin-like_domsf"/>
</dbReference>
<name>A0ABR2UAF4_9ROSI</name>
<dbReference type="Gene3D" id="3.20.180.10">
    <property type="entry name" value="PNP-oxidase-like"/>
    <property type="match status" value="1"/>
</dbReference>
<feature type="region of interest" description="Disordered" evidence="2">
    <location>
        <begin position="630"/>
        <end position="654"/>
    </location>
</feature>
<dbReference type="PANTHER" id="PTHR47770:SF1">
    <property type="entry name" value="PLANT UBX DOMAIN-CONTAINING PROTEIN 11"/>
    <property type="match status" value="1"/>
</dbReference>
<dbReference type="PANTHER" id="PTHR47770">
    <property type="entry name" value="PLANT UBX DOMAIN-CONTAINING PROTEIN 11"/>
    <property type="match status" value="1"/>
</dbReference>
<dbReference type="InterPro" id="IPR001012">
    <property type="entry name" value="UBX_dom"/>
</dbReference>
<dbReference type="Proteomes" id="UP001396334">
    <property type="component" value="Unassembled WGS sequence"/>
</dbReference>
<feature type="compositionally biased region" description="Polar residues" evidence="2">
    <location>
        <begin position="999"/>
        <end position="1013"/>
    </location>
</feature>
<dbReference type="Gene3D" id="3.10.20.90">
    <property type="entry name" value="Phosphatidylinositol 3-kinase Catalytic Subunit, Chain A, domain 1"/>
    <property type="match status" value="1"/>
</dbReference>
<evidence type="ECO:0000256" key="1">
    <source>
        <dbReference type="ARBA" id="ARBA00022786"/>
    </source>
</evidence>
<dbReference type="InterPro" id="IPR037119">
    <property type="entry name" value="Haem_oxidase_HugZ-like_sf"/>
</dbReference>
<gene>
    <name evidence="4" type="ORF">V6N11_052438</name>
</gene>
<dbReference type="SMART" id="SM00166">
    <property type="entry name" value="UBX"/>
    <property type="match status" value="1"/>
</dbReference>
<keyword evidence="5" id="KW-1185">Reference proteome</keyword>
<sequence length="1013" mass="111391">MAIAAASSFSVGPSRCHSCQVEGAYFSPLLGVNNVWIKHTLDGCKTTDLPGIRCRDPFFGSTQFHWSSVGRNVSLSKVLVAADYSDSVPNSSSYGSNQGYHPLEEIKVCKRIQETKLSSAEIARTTVEANSNALLVFPGTVHSEPHEQISWAEFRYVVDDYGDIFFEILDDENILKDRGASNLVNVLIGMDIPVRDNNQAIGDFNFSDIGIDDEFLFDDEYFEVMDSEISEAPVYWGMPDSANTIWVHPIYFAKCLMKAVRVEHDKKMDHPSNGVSIVGCLRPAFVDEESYLRRLFHFEDDEGYASDEKDGEAPASSSKYGGCKSGSTLYRLEMMRIELFSVYGVQSLISLEDFQDAEPDVLVHSTLAILEHFSEKGIQCNVALKALCKKKGLQIEGANLIGVDSLGIDVRVFSGVEVQTRRFPFKIRAMSEAAAEKQIRQLLFPRSRRKKFQSHGDELRDPEPLLQISLFLRFLSVEFEFLLSKMERSESLSTLAFKGSIPEAILEAKNQKKLFVVYISGEDSEGENVEDCTWTDLKVKDTLSKYCILLHIRGGSTDAANFSAIYPQKSFPCITAIGYNGVQVWQSEGFVSAEVLASSLEKAWLSLHIQETTAAVLSAALASKKYESSGSGASTVNQSEQGNSSSASVPSTTTADVDLNLEANIAVTSGVIEENRDSENTVQEENPELVEKSSSESFSADNLANIVDDQCGITNEDTRTVVSSVTSSPAGYTSENASSHPEDDCLIPVKGIDHHSSCPSGSSPVSSAEAEKAMQHVKDKGMHDALENTATANIPTDVHLNIRLPDSSSLQEKFPVTYTLSMIKDYVDRNQSSGMSSYDLAIPYPRKIFGDQDLSKSLLDLGLLNRQALIVVPHRRTTGFQGQRSSDFNRNLTATEASPGSNGGYFAYVRSLLSYVNPFSYLGGGASSSTTGQESQSGIWEYSPNPTLQNNLSGRNRSTSTASDDGRNRRPVTTRYGSNIHTLKRDEDDDRFSDRNPFWNGNSTQYGGSSDSK</sequence>
<dbReference type="Gene3D" id="3.40.30.10">
    <property type="entry name" value="Glutaredoxin"/>
    <property type="match status" value="1"/>
</dbReference>
<dbReference type="PROSITE" id="PS50033">
    <property type="entry name" value="UBX"/>
    <property type="match status" value="1"/>
</dbReference>
<dbReference type="SUPFAM" id="SSF52833">
    <property type="entry name" value="Thioredoxin-like"/>
    <property type="match status" value="1"/>
</dbReference>
<evidence type="ECO:0000256" key="2">
    <source>
        <dbReference type="SAM" id="MobiDB-lite"/>
    </source>
</evidence>
<evidence type="ECO:0000259" key="3">
    <source>
        <dbReference type="PROSITE" id="PS50033"/>
    </source>
</evidence>
<feature type="region of interest" description="Disordered" evidence="2">
    <location>
        <begin position="670"/>
        <end position="697"/>
    </location>
</feature>